<proteinExistence type="predicted"/>
<gene>
    <name evidence="2" type="ORF">Cch02nite_37980</name>
</gene>
<evidence type="ECO:0000313" key="3">
    <source>
        <dbReference type="Proteomes" id="UP000619293"/>
    </source>
</evidence>
<organism evidence="2 3">
    <name type="scientific">Catellatospora chokoriensis</name>
    <dbReference type="NCBI Taxonomy" id="310353"/>
    <lineage>
        <taxon>Bacteria</taxon>
        <taxon>Bacillati</taxon>
        <taxon>Actinomycetota</taxon>
        <taxon>Actinomycetes</taxon>
        <taxon>Micromonosporales</taxon>
        <taxon>Micromonosporaceae</taxon>
        <taxon>Catellatospora</taxon>
    </lineage>
</organism>
<keyword evidence="1" id="KW-0812">Transmembrane</keyword>
<keyword evidence="1" id="KW-0472">Membrane</keyword>
<sequence length="44" mass="4717">MNQPDRPHPGPPRWVKISAIIALLLAAVFAAIHLIGNMPTHGGH</sequence>
<keyword evidence="1" id="KW-1133">Transmembrane helix</keyword>
<reference evidence="2 3" key="1">
    <citation type="submission" date="2021-01" db="EMBL/GenBank/DDBJ databases">
        <title>Whole genome shotgun sequence of Catellatospora chokoriensis NBRC 107358.</title>
        <authorList>
            <person name="Komaki H."/>
            <person name="Tamura T."/>
        </authorList>
    </citation>
    <scope>NUCLEOTIDE SEQUENCE [LARGE SCALE GENOMIC DNA]</scope>
    <source>
        <strain evidence="2 3">NBRC 107358</strain>
    </source>
</reference>
<keyword evidence="3" id="KW-1185">Reference proteome</keyword>
<dbReference type="AlphaFoldDB" id="A0A8J3K8C3"/>
<comment type="caution">
    <text evidence="2">The sequence shown here is derived from an EMBL/GenBank/DDBJ whole genome shotgun (WGS) entry which is preliminary data.</text>
</comment>
<feature type="transmembrane region" description="Helical" evidence="1">
    <location>
        <begin position="14"/>
        <end position="35"/>
    </location>
</feature>
<dbReference type="EMBL" id="BONG01000022">
    <property type="protein sequence ID" value="GIF90354.1"/>
    <property type="molecule type" value="Genomic_DNA"/>
</dbReference>
<name>A0A8J3K8C3_9ACTN</name>
<accession>A0A8J3K8C3</accession>
<evidence type="ECO:0000256" key="1">
    <source>
        <dbReference type="SAM" id="Phobius"/>
    </source>
</evidence>
<dbReference type="RefSeq" id="WP_275413931.1">
    <property type="nucleotide sequence ID" value="NZ_BAAALB010000028.1"/>
</dbReference>
<evidence type="ECO:0000313" key="2">
    <source>
        <dbReference type="EMBL" id="GIF90354.1"/>
    </source>
</evidence>
<protein>
    <submittedName>
        <fullName evidence="2">Uncharacterized protein</fullName>
    </submittedName>
</protein>
<dbReference type="Proteomes" id="UP000619293">
    <property type="component" value="Unassembled WGS sequence"/>
</dbReference>